<keyword evidence="2" id="KW-1185">Reference proteome</keyword>
<reference evidence="1" key="1">
    <citation type="submission" date="2021-03" db="EMBL/GenBank/DDBJ databases">
        <title>Evolutionary priming and transition to the ectomycorrhizal habit in an iconic lineage of mushroom-forming fungi: is preadaptation a requirement?</title>
        <authorList>
            <consortium name="DOE Joint Genome Institute"/>
            <person name="Looney B.P."/>
            <person name="Miyauchi S."/>
            <person name="Morin E."/>
            <person name="Drula E."/>
            <person name="Courty P.E."/>
            <person name="Chicoki N."/>
            <person name="Fauchery L."/>
            <person name="Kohler A."/>
            <person name="Kuo A."/>
            <person name="LaButti K."/>
            <person name="Pangilinan J."/>
            <person name="Lipzen A."/>
            <person name="Riley R."/>
            <person name="Andreopoulos W."/>
            <person name="He G."/>
            <person name="Johnson J."/>
            <person name="Barry K.W."/>
            <person name="Grigoriev I.V."/>
            <person name="Nagy L."/>
            <person name="Hibbett D."/>
            <person name="Henrissat B."/>
            <person name="Matheny P.B."/>
            <person name="Labbe J."/>
            <person name="Martin A.F."/>
        </authorList>
    </citation>
    <scope>NUCLEOTIDE SEQUENCE</scope>
    <source>
        <strain evidence="1">BPL698</strain>
    </source>
</reference>
<organism evidence="1 2">
    <name type="scientific">Russula earlei</name>
    <dbReference type="NCBI Taxonomy" id="71964"/>
    <lineage>
        <taxon>Eukaryota</taxon>
        <taxon>Fungi</taxon>
        <taxon>Dikarya</taxon>
        <taxon>Basidiomycota</taxon>
        <taxon>Agaricomycotina</taxon>
        <taxon>Agaricomycetes</taxon>
        <taxon>Russulales</taxon>
        <taxon>Russulaceae</taxon>
        <taxon>Russula</taxon>
    </lineage>
</organism>
<dbReference type="EMBL" id="JAGFNK010000216">
    <property type="protein sequence ID" value="KAI9457898.1"/>
    <property type="molecule type" value="Genomic_DNA"/>
</dbReference>
<gene>
    <name evidence="1" type="ORF">F5148DRAFT_1221811</name>
</gene>
<dbReference type="Proteomes" id="UP001207468">
    <property type="component" value="Unassembled WGS sequence"/>
</dbReference>
<comment type="caution">
    <text evidence="1">The sequence shown here is derived from an EMBL/GenBank/DDBJ whole genome shotgun (WGS) entry which is preliminary data.</text>
</comment>
<proteinExistence type="predicted"/>
<evidence type="ECO:0000313" key="2">
    <source>
        <dbReference type="Proteomes" id="UP001207468"/>
    </source>
</evidence>
<protein>
    <submittedName>
        <fullName evidence="1">Uncharacterized protein</fullName>
    </submittedName>
</protein>
<sequence length="908" mass="101310">MTVEAFANSRLLSEPIAPQHTRVEVLRRMINRKHWSSSQSDYYDLHEYSVTNYTFWLDLWEFLGIISSVPPSKVWEEGYIKEVPRWFPGARLNYAENLLWRTDDAIALTERNESGHTSFYSYRELREQVRKLAAALKVHGLQPGDRVAAMIANRAISIVIVLATSSLGGIFTSIATDIGVKGILDRYRQVLPKFFFAETEAMYAGKIIDVLPNVTEVAQDLSSKGLEHVILLPGIKSGLEPSPEVVRSIVLSKTLSAFLASDNGRHLVFEQLPFSHPLYILYSSGTTGPPKCIVHSGGGALIKSKQELGIHIGLGIDDTYFQYTSTAWMMWPYMLAGLACGSRVILYEGSPFYPDVKTYLRFIDEQNVSFLGASPRFLYEVQGRGILPRRDVGKFEALRRFSSTGSVFTAAQFEWVQRAFNDHVVISSGSGGTDIFGAFVFTIPTHPVYAGEMQGKTLGMAVEIFDEAGKDISESGMAGELVCTRPHPALPVCFWGDDARGTLFLKAYYDTYPGVWRHGDFIAMNPRTRGYIIFRAQIYNVLERSEFTARIDDSICVGQRRPQDEDERVLLRSAQAIREALSARHVPAYVLQVKDIPYTINGKKIEIAVKKVVSGTRVVPSATVANPESLEEYYKYQEIERFSTAIKGDEGCEAITSPRADSDSDVRNLLSCANGRGITGLPVPFFAMSINVSRVCRVDNRRYCTTYKSTSKPASFESIDRSTRSTRPNVGLPGTAPHRTWCRVRIRTPKGLDGPSKASQPVRQTKERDLVMDPARATRYKPVGDGGDGEEKKSGHGPRERKTKKAGVRDVRSLCECFGEEGTIRTLGRSGDRLPGLSPPVVPIIRYYTEGLYARNDVVYWADGTTSTSAWRFEKLSSEVCVCRDTFNDRFPRAEHAQPPIASTSSHL</sequence>
<evidence type="ECO:0000313" key="1">
    <source>
        <dbReference type="EMBL" id="KAI9457898.1"/>
    </source>
</evidence>
<accession>A0ACC0U1K1</accession>
<name>A0ACC0U1K1_9AGAM</name>